<keyword evidence="3" id="KW-1185">Reference proteome</keyword>
<dbReference type="Proteomes" id="UP001497516">
    <property type="component" value="Chromosome 4"/>
</dbReference>
<protein>
    <recommendedName>
        <fullName evidence="1">Retrotransposon Copia-like N-terminal domain-containing protein</fullName>
    </recommendedName>
</protein>
<proteinExistence type="predicted"/>
<evidence type="ECO:0000259" key="1">
    <source>
        <dbReference type="Pfam" id="PF14244"/>
    </source>
</evidence>
<reference evidence="2 3" key="1">
    <citation type="submission" date="2024-04" db="EMBL/GenBank/DDBJ databases">
        <authorList>
            <person name="Fracassetti M."/>
        </authorList>
    </citation>
    <scope>NUCLEOTIDE SEQUENCE [LARGE SCALE GENOMIC DNA]</scope>
</reference>
<feature type="domain" description="Retrotransposon Copia-like N-terminal" evidence="1">
    <location>
        <begin position="47"/>
        <end position="93"/>
    </location>
</feature>
<dbReference type="InterPro" id="IPR029472">
    <property type="entry name" value="Copia-like_N"/>
</dbReference>
<gene>
    <name evidence="2" type="ORF">LTRI10_LOCUS22036</name>
</gene>
<evidence type="ECO:0000313" key="2">
    <source>
        <dbReference type="EMBL" id="CAL1380605.1"/>
    </source>
</evidence>
<sequence>MVSEPSTLAATITTHGCKPTSSRYYFHRSSSTPSQNVYPMYDPFYLHGSEQPGLQLVAEKLTPTNYIDWSKAFHNTLGAKNKLGFVDGSIPDPCQGHANAWSWTRNNIMVLSWI</sequence>
<dbReference type="EMBL" id="OZ034817">
    <property type="protein sequence ID" value="CAL1380605.1"/>
    <property type="molecule type" value="Genomic_DNA"/>
</dbReference>
<accession>A0AAV2E4X0</accession>
<evidence type="ECO:0000313" key="3">
    <source>
        <dbReference type="Proteomes" id="UP001497516"/>
    </source>
</evidence>
<dbReference type="AlphaFoldDB" id="A0AAV2E4X0"/>
<organism evidence="2 3">
    <name type="scientific">Linum trigynum</name>
    <dbReference type="NCBI Taxonomy" id="586398"/>
    <lineage>
        <taxon>Eukaryota</taxon>
        <taxon>Viridiplantae</taxon>
        <taxon>Streptophyta</taxon>
        <taxon>Embryophyta</taxon>
        <taxon>Tracheophyta</taxon>
        <taxon>Spermatophyta</taxon>
        <taxon>Magnoliopsida</taxon>
        <taxon>eudicotyledons</taxon>
        <taxon>Gunneridae</taxon>
        <taxon>Pentapetalae</taxon>
        <taxon>rosids</taxon>
        <taxon>fabids</taxon>
        <taxon>Malpighiales</taxon>
        <taxon>Linaceae</taxon>
        <taxon>Linum</taxon>
    </lineage>
</organism>
<dbReference type="PANTHER" id="PTHR37610:SF40">
    <property type="entry name" value="OS01G0909600 PROTEIN"/>
    <property type="match status" value="1"/>
</dbReference>
<name>A0AAV2E4X0_9ROSI</name>
<dbReference type="Pfam" id="PF14244">
    <property type="entry name" value="Retrotran_gag_3"/>
    <property type="match status" value="1"/>
</dbReference>
<dbReference type="PANTHER" id="PTHR37610">
    <property type="entry name" value="CCHC-TYPE DOMAIN-CONTAINING PROTEIN"/>
    <property type="match status" value="1"/>
</dbReference>